<name>A0A6I8LXH5_9PSEU</name>
<evidence type="ECO:0000256" key="2">
    <source>
        <dbReference type="SAM" id="Phobius"/>
    </source>
</evidence>
<proteinExistence type="predicted"/>
<evidence type="ECO:0000313" key="5">
    <source>
        <dbReference type="Proteomes" id="UP000399805"/>
    </source>
</evidence>
<gene>
    <name evidence="4" type="ORF">AA23TX_06861</name>
</gene>
<feature type="transmembrane region" description="Helical" evidence="2">
    <location>
        <begin position="304"/>
        <end position="323"/>
    </location>
</feature>
<evidence type="ECO:0000256" key="1">
    <source>
        <dbReference type="SAM" id="MobiDB-lite"/>
    </source>
</evidence>
<feature type="region of interest" description="Disordered" evidence="1">
    <location>
        <begin position="1"/>
        <end position="29"/>
    </location>
</feature>
<evidence type="ECO:0000313" key="4">
    <source>
        <dbReference type="EMBL" id="VVJ21847.1"/>
    </source>
</evidence>
<organism evidence="4 5">
    <name type="scientific">Amycolatopsis camponoti</name>
    <dbReference type="NCBI Taxonomy" id="2606593"/>
    <lineage>
        <taxon>Bacteria</taxon>
        <taxon>Bacillati</taxon>
        <taxon>Actinomycetota</taxon>
        <taxon>Actinomycetes</taxon>
        <taxon>Pseudonocardiales</taxon>
        <taxon>Pseudonocardiaceae</taxon>
        <taxon>Amycolatopsis</taxon>
    </lineage>
</organism>
<keyword evidence="2" id="KW-1133">Transmembrane helix</keyword>
<reference evidence="4 5" key="1">
    <citation type="submission" date="2019-09" db="EMBL/GenBank/DDBJ databases">
        <authorList>
            <person name="Leyn A S."/>
        </authorList>
    </citation>
    <scope>NUCLEOTIDE SEQUENCE [LARGE SCALE GENOMIC DNA]</scope>
    <source>
        <strain evidence="4">AA231_1</strain>
    </source>
</reference>
<keyword evidence="2" id="KW-0812">Transmembrane</keyword>
<sequence>MHLEFRSPGRQIPANSSTPAAAPADSPPATGCFFRVASVRPLRGEPPDARATDPKEQSMPRSLRSLALVVSAGVLATFSAQVPAGAATESMVSVVHGIPGQPVDVYVNGKKTLDNFQPASVAGPLSLAAGSYDVALTKPGEPVSSALLENKTLAVPGGKNLSLVAHLDTAAKPALTAFVNDTGRTAPGKARVVVRHTAAAPAVDVRAAGKPVFTGLTNPNEVMADLPAGVVNADVTLAGTATVVLGPKDLDLAAGTATIVYAIGSADAKTLALAAQTIKNLGSAPSSMPTGSGGLATDEVAGGWSLLAAGGVLLALLGTALLVRRRPDPTSR</sequence>
<keyword evidence="2" id="KW-0472">Membrane</keyword>
<feature type="compositionally biased region" description="Low complexity" evidence="1">
    <location>
        <begin position="13"/>
        <end position="29"/>
    </location>
</feature>
<dbReference type="Proteomes" id="UP000399805">
    <property type="component" value="Unassembled WGS sequence"/>
</dbReference>
<evidence type="ECO:0000259" key="3">
    <source>
        <dbReference type="Pfam" id="PF14344"/>
    </source>
</evidence>
<dbReference type="InterPro" id="IPR025510">
    <property type="entry name" value="DUF4397"/>
</dbReference>
<accession>A0A6I8LXH5</accession>
<keyword evidence="5" id="KW-1185">Reference proteome</keyword>
<dbReference type="EMBL" id="CABVGP010000002">
    <property type="protein sequence ID" value="VVJ21847.1"/>
    <property type="molecule type" value="Genomic_DNA"/>
</dbReference>
<feature type="domain" description="DUF4397" evidence="3">
    <location>
        <begin position="90"/>
        <end position="206"/>
    </location>
</feature>
<dbReference type="AlphaFoldDB" id="A0A6I8LXH5"/>
<protein>
    <recommendedName>
        <fullName evidence="3">DUF4397 domain-containing protein</fullName>
    </recommendedName>
</protein>
<dbReference type="Pfam" id="PF14344">
    <property type="entry name" value="DUF4397"/>
    <property type="match status" value="1"/>
</dbReference>